<evidence type="ECO:0000313" key="2">
    <source>
        <dbReference type="Proteomes" id="UP000054248"/>
    </source>
</evidence>
<dbReference type="STRING" id="1051891.A0A0C3LEM7"/>
<dbReference type="Proteomes" id="UP000054248">
    <property type="component" value="Unassembled WGS sequence"/>
</dbReference>
<reference evidence="2" key="2">
    <citation type="submission" date="2015-01" db="EMBL/GenBank/DDBJ databases">
        <title>Evolutionary Origins and Diversification of the Mycorrhizal Mutualists.</title>
        <authorList>
            <consortium name="DOE Joint Genome Institute"/>
            <consortium name="Mycorrhizal Genomics Consortium"/>
            <person name="Kohler A."/>
            <person name="Kuo A."/>
            <person name="Nagy L.G."/>
            <person name="Floudas D."/>
            <person name="Copeland A."/>
            <person name="Barry K.W."/>
            <person name="Cichocki N."/>
            <person name="Veneault-Fourrey C."/>
            <person name="LaButti K."/>
            <person name="Lindquist E.A."/>
            <person name="Lipzen A."/>
            <person name="Lundell T."/>
            <person name="Morin E."/>
            <person name="Murat C."/>
            <person name="Riley R."/>
            <person name="Ohm R."/>
            <person name="Sun H."/>
            <person name="Tunlid A."/>
            <person name="Henrissat B."/>
            <person name="Grigoriev I.V."/>
            <person name="Hibbett D.S."/>
            <person name="Martin F."/>
        </authorList>
    </citation>
    <scope>NUCLEOTIDE SEQUENCE [LARGE SCALE GENOMIC DNA]</scope>
    <source>
        <strain evidence="2">MUT 4182</strain>
    </source>
</reference>
<organism evidence="1 2">
    <name type="scientific">Tulasnella calospora MUT 4182</name>
    <dbReference type="NCBI Taxonomy" id="1051891"/>
    <lineage>
        <taxon>Eukaryota</taxon>
        <taxon>Fungi</taxon>
        <taxon>Dikarya</taxon>
        <taxon>Basidiomycota</taxon>
        <taxon>Agaricomycotina</taxon>
        <taxon>Agaricomycetes</taxon>
        <taxon>Cantharellales</taxon>
        <taxon>Tulasnellaceae</taxon>
        <taxon>Tulasnella</taxon>
    </lineage>
</organism>
<dbReference type="AlphaFoldDB" id="A0A0C3LEM7"/>
<accession>A0A0C3LEM7</accession>
<sequence length="366" mass="40672">MSQLLEEFRLELYLESTPTREVFLALANRTPSLKKLSIEATASPSDVSSSLCRWIQTCPGLEKVHIPRRWQISSVVTAFGSLPNLFEFGIEWRTDPAADMELRMEIAIEEGRFRNIRRLGWSSGIEQARDLLQRTPQRLQGLTLDCLGSPSQEKVLMFLATAVVCCPELDSLSLNLTPLAGLDAALNSEILRPLLACKRLRELRIHYHCPCILSITDIEDMGAAWLDMEELVICPDPSDQDMLGTPISSLAQVATAFPKIRLLGLYFDPDKPPGSAGDLLPASQFRCLRELDVGSSSVPRSDVASVGLYLASLFAIGTRPSIKAEVSGVRSHHFNGPIDAEWEEIERLAHLTMEVKDAFLSKLSRR</sequence>
<proteinExistence type="predicted"/>
<dbReference type="InterPro" id="IPR032675">
    <property type="entry name" value="LRR_dom_sf"/>
</dbReference>
<gene>
    <name evidence="1" type="ORF">M407DRAFT_18673</name>
</gene>
<dbReference type="SUPFAM" id="SSF52047">
    <property type="entry name" value="RNI-like"/>
    <property type="match status" value="1"/>
</dbReference>
<evidence type="ECO:0000313" key="1">
    <source>
        <dbReference type="EMBL" id="KIO32358.1"/>
    </source>
</evidence>
<name>A0A0C3LEM7_9AGAM</name>
<dbReference type="Gene3D" id="3.80.10.10">
    <property type="entry name" value="Ribonuclease Inhibitor"/>
    <property type="match status" value="1"/>
</dbReference>
<dbReference type="HOGENOM" id="CLU_021164_5_1_1"/>
<reference evidence="1 2" key="1">
    <citation type="submission" date="2014-04" db="EMBL/GenBank/DDBJ databases">
        <authorList>
            <consortium name="DOE Joint Genome Institute"/>
            <person name="Kuo A."/>
            <person name="Girlanda M."/>
            <person name="Perotto S."/>
            <person name="Kohler A."/>
            <person name="Nagy L.G."/>
            <person name="Floudas D."/>
            <person name="Copeland A."/>
            <person name="Barry K.W."/>
            <person name="Cichocki N."/>
            <person name="Veneault-Fourrey C."/>
            <person name="LaButti K."/>
            <person name="Lindquist E.A."/>
            <person name="Lipzen A."/>
            <person name="Lundell T."/>
            <person name="Morin E."/>
            <person name="Murat C."/>
            <person name="Sun H."/>
            <person name="Tunlid A."/>
            <person name="Henrissat B."/>
            <person name="Grigoriev I.V."/>
            <person name="Hibbett D.S."/>
            <person name="Martin F."/>
            <person name="Nordberg H.P."/>
            <person name="Cantor M.N."/>
            <person name="Hua S.X."/>
        </authorList>
    </citation>
    <scope>NUCLEOTIDE SEQUENCE [LARGE SCALE GENOMIC DNA]</scope>
    <source>
        <strain evidence="1 2">MUT 4182</strain>
    </source>
</reference>
<protein>
    <submittedName>
        <fullName evidence="1">Uncharacterized protein</fullName>
    </submittedName>
</protein>
<dbReference type="EMBL" id="KN822955">
    <property type="protein sequence ID" value="KIO32358.1"/>
    <property type="molecule type" value="Genomic_DNA"/>
</dbReference>
<dbReference type="OrthoDB" id="2447803at2759"/>
<keyword evidence="2" id="KW-1185">Reference proteome</keyword>